<dbReference type="Proteomes" id="UP000187455">
    <property type="component" value="Unassembled WGS sequence"/>
</dbReference>
<evidence type="ECO:0000313" key="2">
    <source>
        <dbReference type="Proteomes" id="UP000187455"/>
    </source>
</evidence>
<accession>A0A1R0H2S6</accession>
<sequence length="41" mass="4605">MGIDGAPIRRRNSESTILEGLFEEIEWSVAPAGNPRNRDIH</sequence>
<dbReference type="OrthoDB" id="6268344at2759"/>
<dbReference type="AlphaFoldDB" id="A0A1R0H2S6"/>
<gene>
    <name evidence="1" type="ORF">AYI68_g2447</name>
</gene>
<protein>
    <submittedName>
        <fullName evidence="1">Uncharacterized protein</fullName>
    </submittedName>
</protein>
<proteinExistence type="predicted"/>
<name>A0A1R0H2S6_9FUNG</name>
<comment type="caution">
    <text evidence="1">The sequence shown here is derived from an EMBL/GenBank/DDBJ whole genome shotgun (WGS) entry which is preliminary data.</text>
</comment>
<keyword evidence="2" id="KW-1185">Reference proteome</keyword>
<organism evidence="1 2">
    <name type="scientific">Smittium mucronatum</name>
    <dbReference type="NCBI Taxonomy" id="133383"/>
    <lineage>
        <taxon>Eukaryota</taxon>
        <taxon>Fungi</taxon>
        <taxon>Fungi incertae sedis</taxon>
        <taxon>Zoopagomycota</taxon>
        <taxon>Kickxellomycotina</taxon>
        <taxon>Harpellomycetes</taxon>
        <taxon>Harpellales</taxon>
        <taxon>Legeriomycetaceae</taxon>
        <taxon>Smittium</taxon>
    </lineage>
</organism>
<evidence type="ECO:0000313" key="1">
    <source>
        <dbReference type="EMBL" id="OLY83411.1"/>
    </source>
</evidence>
<feature type="non-terminal residue" evidence="1">
    <location>
        <position position="41"/>
    </location>
</feature>
<reference evidence="1 2" key="1">
    <citation type="journal article" date="2016" name="Mol. Biol. Evol.">
        <title>Genome-Wide Survey of Gut Fungi (Harpellales) Reveals the First Horizontally Transferred Ubiquitin Gene from a Mosquito Host.</title>
        <authorList>
            <person name="Wang Y."/>
            <person name="White M.M."/>
            <person name="Kvist S."/>
            <person name="Moncalvo J.M."/>
        </authorList>
    </citation>
    <scope>NUCLEOTIDE SEQUENCE [LARGE SCALE GENOMIC DNA]</scope>
    <source>
        <strain evidence="1 2">ALG-7-W6</strain>
    </source>
</reference>
<dbReference type="EMBL" id="LSSL01000919">
    <property type="protein sequence ID" value="OLY83411.1"/>
    <property type="molecule type" value="Genomic_DNA"/>
</dbReference>